<comment type="subcellular location">
    <subcellularLocation>
        <location evidence="1">Cell membrane</location>
        <topology evidence="1">Multi-pass membrane protein</topology>
    </subcellularLocation>
</comment>
<dbReference type="RefSeq" id="WP_136599838.1">
    <property type="nucleotide sequence ID" value="NZ_STGV01000006.1"/>
</dbReference>
<comment type="similarity">
    <text evidence="2">Belongs to the CPA3 antiporters (TC 2.A.63) subunit B family.</text>
</comment>
<evidence type="ECO:0000313" key="9">
    <source>
        <dbReference type="EMBL" id="THV20979.1"/>
    </source>
</evidence>
<gene>
    <name evidence="9" type="ORF">FAA97_17440</name>
</gene>
<dbReference type="AlphaFoldDB" id="A0A4S8P0J1"/>
<feature type="transmembrane region" description="Helical" evidence="7">
    <location>
        <begin position="105"/>
        <end position="129"/>
    </location>
</feature>
<keyword evidence="3" id="KW-1003">Cell membrane</keyword>
<keyword evidence="6 7" id="KW-0472">Membrane</keyword>
<evidence type="ECO:0000259" key="8">
    <source>
        <dbReference type="Pfam" id="PF04039"/>
    </source>
</evidence>
<feature type="transmembrane region" description="Helical" evidence="7">
    <location>
        <begin position="31"/>
        <end position="50"/>
    </location>
</feature>
<comment type="caution">
    <text evidence="9">The sequence shown here is derived from an EMBL/GenBank/DDBJ whole genome shotgun (WGS) entry which is preliminary data.</text>
</comment>
<evidence type="ECO:0000313" key="10">
    <source>
        <dbReference type="Proteomes" id="UP000308828"/>
    </source>
</evidence>
<reference evidence="9 10" key="1">
    <citation type="submission" date="2019-04" db="EMBL/GenBank/DDBJ databases">
        <title>Genome sequence of strain shin9-1.</title>
        <authorList>
            <person name="Gao J."/>
            <person name="Sun J."/>
        </authorList>
    </citation>
    <scope>NUCLEOTIDE SEQUENCE [LARGE SCALE GENOMIC DNA]</scope>
    <source>
        <strain evidence="10">shin9-1</strain>
    </source>
</reference>
<evidence type="ECO:0000256" key="6">
    <source>
        <dbReference type="ARBA" id="ARBA00023136"/>
    </source>
</evidence>
<evidence type="ECO:0000256" key="7">
    <source>
        <dbReference type="SAM" id="Phobius"/>
    </source>
</evidence>
<dbReference type="InterPro" id="IPR007182">
    <property type="entry name" value="MnhB"/>
</dbReference>
<dbReference type="OrthoDB" id="9798859at2"/>
<feature type="transmembrane region" description="Helical" evidence="7">
    <location>
        <begin position="62"/>
        <end position="85"/>
    </location>
</feature>
<dbReference type="Proteomes" id="UP000308828">
    <property type="component" value="Unassembled WGS sequence"/>
</dbReference>
<proteinExistence type="inferred from homology"/>
<dbReference type="PANTHER" id="PTHR33932">
    <property type="entry name" value="NA(+)/H(+) ANTIPORTER SUBUNIT B"/>
    <property type="match status" value="1"/>
</dbReference>
<keyword evidence="10" id="KW-1185">Reference proteome</keyword>
<dbReference type="GO" id="GO:0005886">
    <property type="term" value="C:plasma membrane"/>
    <property type="evidence" value="ECO:0007669"/>
    <property type="project" value="UniProtKB-SubCell"/>
</dbReference>
<accession>A0A4S8P0J1</accession>
<organism evidence="9 10">
    <name type="scientific">Peteryoungia ipomoeae</name>
    <dbReference type="NCBI Taxonomy" id="1210932"/>
    <lineage>
        <taxon>Bacteria</taxon>
        <taxon>Pseudomonadati</taxon>
        <taxon>Pseudomonadota</taxon>
        <taxon>Alphaproteobacteria</taxon>
        <taxon>Hyphomicrobiales</taxon>
        <taxon>Rhizobiaceae</taxon>
        <taxon>Peteryoungia</taxon>
    </lineage>
</organism>
<sequence>MSVIFSTMSRLFFVLLLGVSVFMLFRGHNEPGGGFIGGLFAALAFALLALSDSVAKARKALIVHPVGLIGAGLVLAFLSGLPGLVSDRSFLTHWWFELGSTHLGTATAFDIGVFMVVIGGVLSLVFRFYEGVEQ</sequence>
<feature type="domain" description="Na+/H+ antiporter MnhB subunit-related protein" evidence="8">
    <location>
        <begin position="4"/>
        <end position="122"/>
    </location>
</feature>
<keyword evidence="5 7" id="KW-1133">Transmembrane helix</keyword>
<evidence type="ECO:0000256" key="3">
    <source>
        <dbReference type="ARBA" id="ARBA00022475"/>
    </source>
</evidence>
<evidence type="ECO:0000256" key="5">
    <source>
        <dbReference type="ARBA" id="ARBA00022989"/>
    </source>
</evidence>
<evidence type="ECO:0000256" key="2">
    <source>
        <dbReference type="ARBA" id="ARBA00009425"/>
    </source>
</evidence>
<name>A0A4S8P0J1_9HYPH</name>
<evidence type="ECO:0000256" key="1">
    <source>
        <dbReference type="ARBA" id="ARBA00004651"/>
    </source>
</evidence>
<dbReference type="InterPro" id="IPR050622">
    <property type="entry name" value="CPA3_antiporter_subunitB"/>
</dbReference>
<feature type="transmembrane region" description="Helical" evidence="7">
    <location>
        <begin position="7"/>
        <end position="25"/>
    </location>
</feature>
<dbReference type="EMBL" id="STGV01000006">
    <property type="protein sequence ID" value="THV20979.1"/>
    <property type="molecule type" value="Genomic_DNA"/>
</dbReference>
<dbReference type="Pfam" id="PF04039">
    <property type="entry name" value="MnhB"/>
    <property type="match status" value="1"/>
</dbReference>
<dbReference type="PANTHER" id="PTHR33932:SF4">
    <property type="entry name" value="NA(+)_H(+) ANTIPORTER SUBUNIT B"/>
    <property type="match status" value="1"/>
</dbReference>
<keyword evidence="4 7" id="KW-0812">Transmembrane</keyword>
<protein>
    <submittedName>
        <fullName evidence="9">Na(+)/H(+) antiporter subunit B</fullName>
    </submittedName>
</protein>
<evidence type="ECO:0000256" key="4">
    <source>
        <dbReference type="ARBA" id="ARBA00022692"/>
    </source>
</evidence>